<dbReference type="Pfam" id="PF11697">
    <property type="entry name" value="DUF3293"/>
    <property type="match status" value="1"/>
</dbReference>
<comment type="caution">
    <text evidence="1">The sequence shown here is derived from an EMBL/GenBank/DDBJ whole genome shotgun (WGS) entry which is preliminary data.</text>
</comment>
<dbReference type="GeneID" id="83703216"/>
<dbReference type="InterPro" id="IPR021710">
    <property type="entry name" value="DUF3293"/>
</dbReference>
<reference evidence="1 2" key="1">
    <citation type="submission" date="2018-05" db="EMBL/GenBank/DDBJ databases">
        <title>Reference genomes for bee gut microbiota database.</title>
        <authorList>
            <person name="Ellegaard K.M."/>
        </authorList>
    </citation>
    <scope>NUCLEOTIDE SEQUENCE [LARGE SCALE GENOMIC DNA]</scope>
    <source>
        <strain evidence="1 2">ESL0284</strain>
    </source>
</reference>
<dbReference type="Proteomes" id="UP000247565">
    <property type="component" value="Unassembled WGS sequence"/>
</dbReference>
<accession>A0A318N2G5</accession>
<protein>
    <submittedName>
        <fullName evidence="1">DUF3293 domain-containing protein</fullName>
    </submittedName>
</protein>
<dbReference type="EMBL" id="QGLT01000001">
    <property type="protein sequence ID" value="PXZ01773.1"/>
    <property type="molecule type" value="Genomic_DNA"/>
</dbReference>
<evidence type="ECO:0000313" key="2">
    <source>
        <dbReference type="Proteomes" id="UP000247565"/>
    </source>
</evidence>
<dbReference type="RefSeq" id="WP_110438292.1">
    <property type="nucleotide sequence ID" value="NZ_CP033087.1"/>
</dbReference>
<keyword evidence="2" id="KW-1185">Reference proteome</keyword>
<dbReference type="OrthoDB" id="7280165at2"/>
<dbReference type="AlphaFoldDB" id="A0A318N2G5"/>
<gene>
    <name evidence="1" type="ORF">DK869_01860</name>
</gene>
<name>A0A318N2G5_9PROT</name>
<sequence>MTGILPATNKIRSNYIKSIYQAGTVKIRIGHYPLNLPKRYKSEKLVMMSACNPGGRIKAKGWNKRMMQKLSLYLSGYDYRKGTGTLRNFSEPLFMVVMDPRKAIVLARKFRQNAIVVIQDQRLSRLVFLN</sequence>
<proteinExistence type="predicted"/>
<organism evidence="1 2">
    <name type="scientific">Commensalibacter melissae</name>
    <dbReference type="NCBI Taxonomy" id="2070537"/>
    <lineage>
        <taxon>Bacteria</taxon>
        <taxon>Pseudomonadati</taxon>
        <taxon>Pseudomonadota</taxon>
        <taxon>Alphaproteobacteria</taxon>
        <taxon>Acetobacterales</taxon>
        <taxon>Acetobacteraceae</taxon>
    </lineage>
</organism>
<evidence type="ECO:0000313" key="1">
    <source>
        <dbReference type="EMBL" id="PXZ01773.1"/>
    </source>
</evidence>